<evidence type="ECO:0000259" key="11">
    <source>
        <dbReference type="PROSITE" id="PS50885"/>
    </source>
</evidence>
<dbReference type="SMART" id="SM00052">
    <property type="entry name" value="EAL"/>
    <property type="match status" value="1"/>
</dbReference>
<dbReference type="GO" id="GO:0016791">
    <property type="term" value="F:phosphatase activity"/>
    <property type="evidence" value="ECO:0007669"/>
    <property type="project" value="InterPro"/>
</dbReference>
<dbReference type="EMBL" id="FPJW01000002">
    <property type="protein sequence ID" value="SFX23064.1"/>
    <property type="molecule type" value="Genomic_DNA"/>
</dbReference>
<dbReference type="PROSITE" id="PS50885">
    <property type="entry name" value="HAMP"/>
    <property type="match status" value="1"/>
</dbReference>
<keyword evidence="4" id="KW-0808">Transferase</keyword>
<dbReference type="CDD" id="cd00130">
    <property type="entry name" value="PAS"/>
    <property type="match status" value="1"/>
</dbReference>
<accession>A0A1K1VD56</accession>
<dbReference type="Gene3D" id="3.20.20.450">
    <property type="entry name" value="EAL domain"/>
    <property type="match status" value="1"/>
</dbReference>
<dbReference type="NCBIfam" id="TIGR00254">
    <property type="entry name" value="GGDEF"/>
    <property type="match status" value="1"/>
</dbReference>
<dbReference type="InterPro" id="IPR043056">
    <property type="entry name" value="LuxQ-periplasm_N"/>
</dbReference>
<dbReference type="PROSITE" id="PS50887">
    <property type="entry name" value="GGDEF"/>
    <property type="match status" value="1"/>
</dbReference>
<evidence type="ECO:0000256" key="6">
    <source>
        <dbReference type="ARBA" id="ARBA00022777"/>
    </source>
</evidence>
<keyword evidence="2" id="KW-0472">Membrane</keyword>
<evidence type="ECO:0000256" key="5">
    <source>
        <dbReference type="ARBA" id="ARBA00022741"/>
    </source>
</evidence>
<dbReference type="SUPFAM" id="SSF55785">
    <property type="entry name" value="PYP-like sensor domain (PAS domain)"/>
    <property type="match status" value="1"/>
</dbReference>
<keyword evidence="8" id="KW-0902">Two-component regulatory system</keyword>
<dbReference type="SMART" id="SM00267">
    <property type="entry name" value="GGDEF"/>
    <property type="match status" value="1"/>
</dbReference>
<sequence>MPRAYRLTTRMVLIFGLIGLLAMTLTLVYSLQVSQRNLEAEIEHNLQQRHRVIESQLQNRLELLDAYLRSTLTNHVIGSLTAANASTTGLTEDMLFLFRDSYASQSLDIFFLLDAERKLLLDAGSSLYPLQPLLQQMRAPLHYTGGWRLVEYGGHTALLRAAPVFDPGSIQLRGYLFVGLALSDNREFKQQLIDQAGLDYLRLFTEAGVVFDWQPDTSLEQLPQAGFSQQQGMYRLRQALGFEALPAGLELELGVARSRFPGVEGEFREVFAVTGGGFLLFLLLAATLLHVAHSRAIGQLQDYIRAIRQGQRGVTFIPGGVHEFNQVGEAMQEMVESLKVAARVFEAAEGMLVTDERQQILRVNQAFTEITGYASDAVVGQSLQQVFFSQDQAADQLQEMLQTLQAEGWWQGEISAQRHNGQPYLQWLSISAVYSDIDQRLLNHVVTLLDVTQRRAAEQKIRHLAFYDQLTGLPNRQLLLERVQSALSHSSRHGEYGAILYLDLDDFKTLNDTLGHQVGDRLLKLVAERLQQQVNVRDTLARPGGDEFVVLVEHLGTDLQRALQQVDALAARLQASLIKPYAMDAIQHFSTLSMGITLFCGEQTGVNELMQQADLAMYQSKAAGRNTWRFFSPEMQQRVLAHAALAQDIRVGLQRGEFLLHYQLQMSAADLVIGAEALLRWQHPERGGISPGEFIPVAEDTGLILPLGQWVLESACQELARWGQDSRSSHLTLAVNISVMQFRQPDFAERVEAALKQHGADPARLKLEITESLLLDDDEMEDTISKMTRLQAQGVSFSLDDFGTGYSSLAYLKKLPLDQLKIDQSFVRDLLTDPQDCDIARTIISLAQSMKLSVIAEGVELPEQKQRLADFGCMAYQGYLFGRPMPVEELLPLLEAPRVRP</sequence>
<dbReference type="InterPro" id="IPR001633">
    <property type="entry name" value="EAL_dom"/>
</dbReference>
<dbReference type="GO" id="GO:0005886">
    <property type="term" value="C:plasma membrane"/>
    <property type="evidence" value="ECO:0007669"/>
    <property type="project" value="UniProtKB-SubCell"/>
</dbReference>
<evidence type="ECO:0000313" key="14">
    <source>
        <dbReference type="Proteomes" id="UP000182350"/>
    </source>
</evidence>
<dbReference type="Pfam" id="PF09308">
    <property type="entry name" value="LuxQ-periplasm"/>
    <property type="match status" value="1"/>
</dbReference>
<dbReference type="PROSITE" id="PS50112">
    <property type="entry name" value="PAS"/>
    <property type="match status" value="1"/>
</dbReference>
<evidence type="ECO:0000256" key="2">
    <source>
        <dbReference type="ARBA" id="ARBA00022519"/>
    </source>
</evidence>
<gene>
    <name evidence="13" type="ORF">SAMN02745752_00908</name>
</gene>
<dbReference type="InterPro" id="IPR052155">
    <property type="entry name" value="Biofilm_reg_signaling"/>
</dbReference>
<dbReference type="CDD" id="cd01949">
    <property type="entry name" value="GGDEF"/>
    <property type="match status" value="1"/>
</dbReference>
<dbReference type="GO" id="GO:0004673">
    <property type="term" value="F:protein histidine kinase activity"/>
    <property type="evidence" value="ECO:0007669"/>
    <property type="project" value="InterPro"/>
</dbReference>
<evidence type="ECO:0000259" key="12">
    <source>
        <dbReference type="PROSITE" id="PS50887"/>
    </source>
</evidence>
<dbReference type="OrthoDB" id="9804951at2"/>
<dbReference type="RefSeq" id="WP_072325146.1">
    <property type="nucleotide sequence ID" value="NZ_FPJW01000002.1"/>
</dbReference>
<dbReference type="Gene3D" id="3.30.450.20">
    <property type="entry name" value="PAS domain"/>
    <property type="match status" value="1"/>
</dbReference>
<feature type="domain" description="PAS" evidence="9">
    <location>
        <begin position="337"/>
        <end position="407"/>
    </location>
</feature>
<dbReference type="Pfam" id="PF00563">
    <property type="entry name" value="EAL"/>
    <property type="match status" value="1"/>
</dbReference>
<dbReference type="NCBIfam" id="TIGR00229">
    <property type="entry name" value="sensory_box"/>
    <property type="match status" value="1"/>
</dbReference>
<evidence type="ECO:0000256" key="1">
    <source>
        <dbReference type="ARBA" id="ARBA00004429"/>
    </source>
</evidence>
<feature type="domain" description="HAMP" evidence="11">
    <location>
        <begin position="294"/>
        <end position="343"/>
    </location>
</feature>
<dbReference type="InterPro" id="IPR035965">
    <property type="entry name" value="PAS-like_dom_sf"/>
</dbReference>
<dbReference type="SUPFAM" id="SSF141868">
    <property type="entry name" value="EAL domain-like"/>
    <property type="match status" value="1"/>
</dbReference>
<dbReference type="GO" id="GO:0000160">
    <property type="term" value="P:phosphorelay signal transduction system"/>
    <property type="evidence" value="ECO:0007669"/>
    <property type="project" value="UniProtKB-KW"/>
</dbReference>
<dbReference type="GO" id="GO:0005524">
    <property type="term" value="F:ATP binding"/>
    <property type="evidence" value="ECO:0007669"/>
    <property type="project" value="UniProtKB-KW"/>
</dbReference>
<dbReference type="InterPro" id="IPR000160">
    <property type="entry name" value="GGDEF_dom"/>
</dbReference>
<comment type="subcellular location">
    <subcellularLocation>
        <location evidence="1">Cell inner membrane</location>
        <topology evidence="1">Multi-pass membrane protein</topology>
    </subcellularLocation>
</comment>
<dbReference type="STRING" id="1122209.SAMN02745752_00908"/>
<evidence type="ECO:0000259" key="10">
    <source>
        <dbReference type="PROSITE" id="PS50883"/>
    </source>
</evidence>
<reference evidence="13 14" key="1">
    <citation type="submission" date="2016-11" db="EMBL/GenBank/DDBJ databases">
        <authorList>
            <person name="Jaros S."/>
            <person name="Januszkiewicz K."/>
            <person name="Wedrychowicz H."/>
        </authorList>
    </citation>
    <scope>NUCLEOTIDE SEQUENCE [LARGE SCALE GENOMIC DNA]</scope>
    <source>
        <strain evidence="13 14">DSM 21637</strain>
    </source>
</reference>
<keyword evidence="14" id="KW-1185">Reference proteome</keyword>
<evidence type="ECO:0000256" key="8">
    <source>
        <dbReference type="ARBA" id="ARBA00023012"/>
    </source>
</evidence>
<dbReference type="SUPFAM" id="SSF55073">
    <property type="entry name" value="Nucleotide cyclase"/>
    <property type="match status" value="1"/>
</dbReference>
<keyword evidence="6" id="KW-0418">Kinase</keyword>
<dbReference type="InterPro" id="IPR015387">
    <property type="entry name" value="LuxQ-periplasm_dom"/>
</dbReference>
<evidence type="ECO:0000256" key="7">
    <source>
        <dbReference type="ARBA" id="ARBA00022840"/>
    </source>
</evidence>
<evidence type="ECO:0000256" key="3">
    <source>
        <dbReference type="ARBA" id="ARBA00022553"/>
    </source>
</evidence>
<dbReference type="CDD" id="cd01948">
    <property type="entry name" value="EAL"/>
    <property type="match status" value="1"/>
</dbReference>
<dbReference type="Pfam" id="PF00990">
    <property type="entry name" value="GGDEF"/>
    <property type="match status" value="1"/>
</dbReference>
<dbReference type="InterPro" id="IPR003660">
    <property type="entry name" value="HAMP_dom"/>
</dbReference>
<protein>
    <submittedName>
        <fullName evidence="13">PAS domain S-box-containing protein/diguanylate cyclase (GGDEF) domain-containing protein</fullName>
    </submittedName>
</protein>
<keyword evidence="2" id="KW-1003">Cell membrane</keyword>
<dbReference type="SMART" id="SM00091">
    <property type="entry name" value="PAS"/>
    <property type="match status" value="1"/>
</dbReference>
<evidence type="ECO:0000256" key="4">
    <source>
        <dbReference type="ARBA" id="ARBA00022679"/>
    </source>
</evidence>
<keyword evidence="5" id="KW-0547">Nucleotide-binding</keyword>
<dbReference type="Gene3D" id="3.30.450.220">
    <property type="entry name" value="LuxQ periplasmic domain, N-terminal subdomain"/>
    <property type="match status" value="1"/>
</dbReference>
<dbReference type="Pfam" id="PF13426">
    <property type="entry name" value="PAS_9"/>
    <property type="match status" value="1"/>
</dbReference>
<dbReference type="Proteomes" id="UP000182350">
    <property type="component" value="Unassembled WGS sequence"/>
</dbReference>
<dbReference type="PROSITE" id="PS50883">
    <property type="entry name" value="EAL"/>
    <property type="match status" value="1"/>
</dbReference>
<name>A0A1K1VD56_9GAMM</name>
<keyword evidence="3" id="KW-0597">Phosphoprotein</keyword>
<organism evidence="13 14">
    <name type="scientific">Marinospirillum alkaliphilum DSM 21637</name>
    <dbReference type="NCBI Taxonomy" id="1122209"/>
    <lineage>
        <taxon>Bacteria</taxon>
        <taxon>Pseudomonadati</taxon>
        <taxon>Pseudomonadota</taxon>
        <taxon>Gammaproteobacteria</taxon>
        <taxon>Oceanospirillales</taxon>
        <taxon>Oceanospirillaceae</taxon>
        <taxon>Marinospirillum</taxon>
    </lineage>
</organism>
<proteinExistence type="predicted"/>
<evidence type="ECO:0000313" key="13">
    <source>
        <dbReference type="EMBL" id="SFX23064.1"/>
    </source>
</evidence>
<dbReference type="PANTHER" id="PTHR44757">
    <property type="entry name" value="DIGUANYLATE CYCLASE DGCP"/>
    <property type="match status" value="1"/>
</dbReference>
<feature type="domain" description="GGDEF" evidence="12">
    <location>
        <begin position="495"/>
        <end position="633"/>
    </location>
</feature>
<dbReference type="Gene3D" id="3.30.70.270">
    <property type="match status" value="1"/>
</dbReference>
<dbReference type="AlphaFoldDB" id="A0A1K1VD56"/>
<keyword evidence="2" id="KW-0997">Cell inner membrane</keyword>
<keyword evidence="7" id="KW-0067">ATP-binding</keyword>
<feature type="domain" description="EAL" evidence="10">
    <location>
        <begin position="642"/>
        <end position="898"/>
    </location>
</feature>
<evidence type="ECO:0000259" key="9">
    <source>
        <dbReference type="PROSITE" id="PS50112"/>
    </source>
</evidence>
<dbReference type="InterPro" id="IPR000014">
    <property type="entry name" value="PAS"/>
</dbReference>
<dbReference type="InterPro" id="IPR035919">
    <property type="entry name" value="EAL_sf"/>
</dbReference>
<dbReference type="PANTHER" id="PTHR44757:SF2">
    <property type="entry name" value="BIOFILM ARCHITECTURE MAINTENANCE PROTEIN MBAA"/>
    <property type="match status" value="1"/>
</dbReference>
<dbReference type="InterPro" id="IPR029787">
    <property type="entry name" value="Nucleotide_cyclase"/>
</dbReference>
<dbReference type="SUPFAM" id="SSF103190">
    <property type="entry name" value="Sensory domain-like"/>
    <property type="match status" value="1"/>
</dbReference>
<dbReference type="InterPro" id="IPR029151">
    <property type="entry name" value="Sensor-like_sf"/>
</dbReference>
<dbReference type="InterPro" id="IPR043128">
    <property type="entry name" value="Rev_trsase/Diguanyl_cyclase"/>
</dbReference>